<accession>A0ACB7YZW7</accession>
<evidence type="ECO:0000313" key="1">
    <source>
        <dbReference type="EMBL" id="KAH7858804.1"/>
    </source>
</evidence>
<reference evidence="1 2" key="1">
    <citation type="journal article" date="2021" name="Hortic Res">
        <title>High-quality reference genome and annotation aids understanding of berry development for evergreen blueberry (Vaccinium darrowii).</title>
        <authorList>
            <person name="Yu J."/>
            <person name="Hulse-Kemp A.M."/>
            <person name="Babiker E."/>
            <person name="Staton M."/>
        </authorList>
    </citation>
    <scope>NUCLEOTIDE SEQUENCE [LARGE SCALE GENOMIC DNA]</scope>
    <source>
        <strain evidence="2">cv. NJ 8807/NJ 8810</strain>
        <tissue evidence="1">Young leaf</tissue>
    </source>
</reference>
<proteinExistence type="predicted"/>
<protein>
    <submittedName>
        <fullName evidence="1">Uncharacterized protein</fullName>
    </submittedName>
</protein>
<sequence>MGLGGGAQRRRSKSRSTALRCHKMMRANKKVQRRVRRVWWEERRNVIQRLWSNLRWWWWLWSLDGVSAMGKVRVW</sequence>
<gene>
    <name evidence="1" type="ORF">Vadar_028259</name>
</gene>
<name>A0ACB7YZW7_9ERIC</name>
<organism evidence="1 2">
    <name type="scientific">Vaccinium darrowii</name>
    <dbReference type="NCBI Taxonomy" id="229202"/>
    <lineage>
        <taxon>Eukaryota</taxon>
        <taxon>Viridiplantae</taxon>
        <taxon>Streptophyta</taxon>
        <taxon>Embryophyta</taxon>
        <taxon>Tracheophyta</taxon>
        <taxon>Spermatophyta</taxon>
        <taxon>Magnoliopsida</taxon>
        <taxon>eudicotyledons</taxon>
        <taxon>Gunneridae</taxon>
        <taxon>Pentapetalae</taxon>
        <taxon>asterids</taxon>
        <taxon>Ericales</taxon>
        <taxon>Ericaceae</taxon>
        <taxon>Vaccinioideae</taxon>
        <taxon>Vaccinieae</taxon>
        <taxon>Vaccinium</taxon>
    </lineage>
</organism>
<evidence type="ECO:0000313" key="2">
    <source>
        <dbReference type="Proteomes" id="UP000828048"/>
    </source>
</evidence>
<comment type="caution">
    <text evidence="1">The sequence shown here is derived from an EMBL/GenBank/DDBJ whole genome shotgun (WGS) entry which is preliminary data.</text>
</comment>
<keyword evidence="2" id="KW-1185">Reference proteome</keyword>
<dbReference type="EMBL" id="CM037153">
    <property type="protein sequence ID" value="KAH7858804.1"/>
    <property type="molecule type" value="Genomic_DNA"/>
</dbReference>
<dbReference type="Proteomes" id="UP000828048">
    <property type="component" value="Chromosome 3"/>
</dbReference>